<dbReference type="InterPro" id="IPR032774">
    <property type="entry name" value="WG_beta_rep"/>
</dbReference>
<keyword evidence="2" id="KW-1185">Reference proteome</keyword>
<evidence type="ECO:0000313" key="2">
    <source>
        <dbReference type="Proteomes" id="UP001525566"/>
    </source>
</evidence>
<dbReference type="Proteomes" id="UP001525566">
    <property type="component" value="Unassembled WGS sequence"/>
</dbReference>
<dbReference type="EMBL" id="JAOAMU010000002">
    <property type="protein sequence ID" value="MCT2562120.1"/>
    <property type="molecule type" value="Genomic_DNA"/>
</dbReference>
<comment type="caution">
    <text evidence="1">The sequence shown here is derived from an EMBL/GenBank/DDBJ whole genome shotgun (WGS) entry which is preliminary data.</text>
</comment>
<accession>A0ABT2IUV2</accession>
<proteinExistence type="predicted"/>
<gene>
    <name evidence="1" type="ORF">N0B48_09485</name>
</gene>
<dbReference type="RefSeq" id="WP_259838519.1">
    <property type="nucleotide sequence ID" value="NZ_JAOAMU010000002.1"/>
</dbReference>
<dbReference type="SUPFAM" id="SSF81901">
    <property type="entry name" value="HCP-like"/>
    <property type="match status" value="1"/>
</dbReference>
<evidence type="ECO:0000313" key="1">
    <source>
        <dbReference type="EMBL" id="MCT2562120.1"/>
    </source>
</evidence>
<dbReference type="SMART" id="SM00671">
    <property type="entry name" value="SEL1"/>
    <property type="match status" value="5"/>
</dbReference>
<sequence length="722" mass="83328">MSSTSHKQQAEEWLENIKNNNAVIDNAIDADNIFLLKLSLFSKDVGEGFEDFRSLFNYSNYGYGWDIIEQPEPVGPEIFEKNSLWGLRDATGKILIPPTYEEFYDFNDENMAVVFLDKKYGYVSKDASRIITPQFDDAFDFIGGCASVMRSEKYGQINKKGDVIIDFIYQDMDSISYEGEFFTAKLNDKWGVIDHHNNTVLPFEYEEPIESGNYGETYITAIKGRKTKLIFTKQFRFLAECENRFVKSILVPNEQYLYEIVKNKKSDQNQLFDDDGKLLLSGYEKIAKNLFYVFIIRKEKKYGLLNYKGNAILDFEYETIEQLDVVLNTKDRDFCAHLHDIFLKVKRAQKYSLHLVVNNFNKPISDFIYDDMVSLNNSFLAVQKDGFWGIIHALGELKVPMEYHMILRGNDAYCLKDDMVYTFNGNNIEEANKADLQTYIYSNQELGYYHFDSGVARRLQAYIDKGLPQNEIFYQKALALFELDNETSLAEAVNNYQQAVDLGHAGAMNELAIIYEDARGENPQYKNEEQSFQLFLKSAQSGSKTAMLNVGFCYAEGMGTPVDQKQMLYWYTEAYKAGNRAAALELGHYYFHSKDGNENYELALKYYLKAEKTGKSVDMELGWLYDYFDYTDQALPYLLKAAIDDDQGYAIWQLGVYAESGTEMEINIPLAIKRFEEAAHMNYSEAFLNLHKIYKNHKDFEDKVLADKYAIKAIAAGLKIEE</sequence>
<dbReference type="InterPro" id="IPR006597">
    <property type="entry name" value="Sel1-like"/>
</dbReference>
<dbReference type="PANTHER" id="PTHR11102:SF160">
    <property type="entry name" value="ERAD-ASSOCIATED E3 UBIQUITIN-PROTEIN LIGASE COMPONENT HRD3"/>
    <property type="match status" value="1"/>
</dbReference>
<dbReference type="Pfam" id="PF08238">
    <property type="entry name" value="Sel1"/>
    <property type="match status" value="3"/>
</dbReference>
<protein>
    <submittedName>
        <fullName evidence="1">SEL1-like repeat protein</fullName>
    </submittedName>
</protein>
<dbReference type="Gene3D" id="1.25.40.10">
    <property type="entry name" value="Tetratricopeptide repeat domain"/>
    <property type="match status" value="2"/>
</dbReference>
<organism evidence="1 2">
    <name type="scientific">Chryseobacterium herbae</name>
    <dbReference type="NCBI Taxonomy" id="2976476"/>
    <lineage>
        <taxon>Bacteria</taxon>
        <taxon>Pseudomonadati</taxon>
        <taxon>Bacteroidota</taxon>
        <taxon>Flavobacteriia</taxon>
        <taxon>Flavobacteriales</taxon>
        <taxon>Weeksellaceae</taxon>
        <taxon>Chryseobacterium group</taxon>
        <taxon>Chryseobacterium</taxon>
    </lineage>
</organism>
<dbReference type="InterPro" id="IPR011990">
    <property type="entry name" value="TPR-like_helical_dom_sf"/>
</dbReference>
<name>A0ABT2IUV2_9FLAO</name>
<dbReference type="PANTHER" id="PTHR11102">
    <property type="entry name" value="SEL-1-LIKE PROTEIN"/>
    <property type="match status" value="1"/>
</dbReference>
<reference evidence="1 2" key="1">
    <citation type="submission" date="2022-09" db="EMBL/GenBank/DDBJ databases">
        <title>Chryseobacterium oleae sp.nov., isolated from the inter-root soil of Pyrola calliantha H. Andr. in Tibet.</title>
        <authorList>
            <person name="Li Z."/>
        </authorList>
    </citation>
    <scope>NUCLEOTIDE SEQUENCE [LARGE SCALE GENOMIC DNA]</scope>
    <source>
        <strain evidence="2">pc1-10</strain>
    </source>
</reference>
<dbReference type="InterPro" id="IPR050767">
    <property type="entry name" value="Sel1_AlgK"/>
</dbReference>
<dbReference type="Pfam" id="PF14903">
    <property type="entry name" value="WG_beta_rep"/>
    <property type="match status" value="3"/>
</dbReference>